<dbReference type="InterPro" id="IPR018389">
    <property type="entry name" value="DctP_fam"/>
</dbReference>
<dbReference type="Gene3D" id="3.40.190.170">
    <property type="entry name" value="Bacterial extracellular solute-binding protein, family 7"/>
    <property type="match status" value="1"/>
</dbReference>
<dbReference type="STRING" id="1581420.AAW00_14055"/>
<dbReference type="PIRSF" id="PIRSF006470">
    <property type="entry name" value="DctB"/>
    <property type="match status" value="1"/>
</dbReference>
<dbReference type="PATRIC" id="fig|1581420.6.peg.2874"/>
<proteinExistence type="predicted"/>
<name>A0A0G9MPQ7_9SPHN</name>
<protein>
    <submittedName>
        <fullName evidence="2">C4-dicarboxylate ABC transporter</fullName>
    </submittedName>
</protein>
<dbReference type="OrthoDB" id="8673861at2"/>
<dbReference type="NCBIfam" id="TIGR00787">
    <property type="entry name" value="dctP"/>
    <property type="match status" value="1"/>
</dbReference>
<dbReference type="PANTHER" id="PTHR33376">
    <property type="match status" value="1"/>
</dbReference>
<keyword evidence="3" id="KW-1185">Reference proteome</keyword>
<dbReference type="GO" id="GO:0055085">
    <property type="term" value="P:transmembrane transport"/>
    <property type="evidence" value="ECO:0007669"/>
    <property type="project" value="InterPro"/>
</dbReference>
<organism evidence="2 3">
    <name type="scientific">Aurantiacibacter luteus</name>
    <dbReference type="NCBI Taxonomy" id="1581420"/>
    <lineage>
        <taxon>Bacteria</taxon>
        <taxon>Pseudomonadati</taxon>
        <taxon>Pseudomonadota</taxon>
        <taxon>Alphaproteobacteria</taxon>
        <taxon>Sphingomonadales</taxon>
        <taxon>Erythrobacteraceae</taxon>
        <taxon>Aurantiacibacter</taxon>
    </lineage>
</organism>
<dbReference type="CDD" id="cd13671">
    <property type="entry name" value="PBP2_TRAP_SBP_like_3"/>
    <property type="match status" value="1"/>
</dbReference>
<dbReference type="InterPro" id="IPR038404">
    <property type="entry name" value="TRAP_DctP_sf"/>
</dbReference>
<dbReference type="Pfam" id="PF03480">
    <property type="entry name" value="DctP"/>
    <property type="match status" value="1"/>
</dbReference>
<accession>A0A0G9MPQ7</accession>
<dbReference type="NCBIfam" id="NF037995">
    <property type="entry name" value="TRAP_S1"/>
    <property type="match status" value="1"/>
</dbReference>
<keyword evidence="1" id="KW-0732">Signal</keyword>
<dbReference type="InterPro" id="IPR004682">
    <property type="entry name" value="TRAP_DctP"/>
</dbReference>
<comment type="caution">
    <text evidence="2">The sequence shown here is derived from an EMBL/GenBank/DDBJ whole genome shotgun (WGS) entry which is preliminary data.</text>
</comment>
<dbReference type="PANTHER" id="PTHR33376:SF2">
    <property type="entry name" value="DICARBOXYLATE-BINDING PERIPLASMIC PROTEIN"/>
    <property type="match status" value="1"/>
</dbReference>
<evidence type="ECO:0000313" key="2">
    <source>
        <dbReference type="EMBL" id="KLE31278.1"/>
    </source>
</evidence>
<dbReference type="PROSITE" id="PS51257">
    <property type="entry name" value="PROKAR_LIPOPROTEIN"/>
    <property type="match status" value="1"/>
</dbReference>
<evidence type="ECO:0000313" key="3">
    <source>
        <dbReference type="Proteomes" id="UP000053464"/>
    </source>
</evidence>
<dbReference type="Proteomes" id="UP000053464">
    <property type="component" value="Unassembled WGS sequence"/>
</dbReference>
<dbReference type="EMBL" id="LBHB01000006">
    <property type="protein sequence ID" value="KLE31278.1"/>
    <property type="molecule type" value="Genomic_DNA"/>
</dbReference>
<evidence type="ECO:0000256" key="1">
    <source>
        <dbReference type="ARBA" id="ARBA00022729"/>
    </source>
</evidence>
<sequence>MNRRDALAAGGAFGLLASLGACRTGPRPLLAADSQPEDYPTVEALRWFAATVARETEGRVAIEVFPSEQLGSQSDTLELAQLGGIDFIRINSAPLNVLVPETLVPSLPFLFRSTGHMRATMDGAPGQAILSALSAHDLIGLAFYDSGARSVYTVDRPVHEPADMAGLKIRVQTSDLFVDMIESMGASATPMTYGEVYQGMVQGVIDGAENNMPSYESSRHFEVAPVYSMTRHVLAPEILAMSRMSWEKLASADREVVAEAARASVPVMRRIWDSRVAQSTAIVTAGGARIVEDVDRAAFQARMQPLWHDYAGTPALRRLVEDIAGMGQTDA</sequence>
<dbReference type="RefSeq" id="WP_047005082.1">
    <property type="nucleotide sequence ID" value="NZ_LBHB01000006.1"/>
</dbReference>
<dbReference type="AlphaFoldDB" id="A0A0G9MPQ7"/>
<gene>
    <name evidence="2" type="ORF">AAW00_14055</name>
</gene>
<dbReference type="GO" id="GO:0030246">
    <property type="term" value="F:carbohydrate binding"/>
    <property type="evidence" value="ECO:0007669"/>
    <property type="project" value="TreeGrafter"/>
</dbReference>
<reference evidence="2 3" key="1">
    <citation type="submission" date="2015-04" db="EMBL/GenBank/DDBJ databases">
        <title>The draft genome sequence of Erythrobacter luteus KA37.</title>
        <authorList>
            <person name="Zhuang L."/>
            <person name="Liu Y."/>
            <person name="Shao Z."/>
        </authorList>
    </citation>
    <scope>NUCLEOTIDE SEQUENCE [LARGE SCALE GENOMIC DNA]</scope>
    <source>
        <strain evidence="2 3">KA37</strain>
    </source>
</reference>
<dbReference type="GO" id="GO:0030288">
    <property type="term" value="C:outer membrane-bounded periplasmic space"/>
    <property type="evidence" value="ECO:0007669"/>
    <property type="project" value="InterPro"/>
</dbReference>